<proteinExistence type="predicted"/>
<reference evidence="1" key="1">
    <citation type="journal article" date="2023" name="G3 (Bethesda)">
        <title>A reference genome for the long-term kleptoplast-retaining sea slug Elysia crispata morphotype clarki.</title>
        <authorList>
            <person name="Eastman K.E."/>
            <person name="Pendleton A.L."/>
            <person name="Shaikh M.A."/>
            <person name="Suttiyut T."/>
            <person name="Ogas R."/>
            <person name="Tomko P."/>
            <person name="Gavelis G."/>
            <person name="Widhalm J.R."/>
            <person name="Wisecaver J.H."/>
        </authorList>
    </citation>
    <scope>NUCLEOTIDE SEQUENCE</scope>
    <source>
        <strain evidence="1">ECLA1</strain>
    </source>
</reference>
<evidence type="ECO:0000313" key="2">
    <source>
        <dbReference type="Proteomes" id="UP001283361"/>
    </source>
</evidence>
<keyword evidence="2" id="KW-1185">Reference proteome</keyword>
<name>A0AAE0XP98_9GAST</name>
<accession>A0AAE0XP98</accession>
<dbReference type="EMBL" id="JAWDGP010007897">
    <property type="protein sequence ID" value="KAK3701171.1"/>
    <property type="molecule type" value="Genomic_DNA"/>
</dbReference>
<evidence type="ECO:0000313" key="1">
    <source>
        <dbReference type="EMBL" id="KAK3701171.1"/>
    </source>
</evidence>
<comment type="caution">
    <text evidence="1">The sequence shown here is derived from an EMBL/GenBank/DDBJ whole genome shotgun (WGS) entry which is preliminary data.</text>
</comment>
<dbReference type="Proteomes" id="UP001283361">
    <property type="component" value="Unassembled WGS sequence"/>
</dbReference>
<sequence length="126" mass="14526">MIVKPKFLAAEVYCEGTKWETAMCMCTELRCLISKSISFIREERYVSPLTGFINTRKPADPTPIHCFSERVLHTRHPGRVQTRTALVFVPGSTDYAMRRSFCMFPLCAYLQFHYANTYELCSLPSN</sequence>
<dbReference type="AlphaFoldDB" id="A0AAE0XP98"/>
<gene>
    <name evidence="1" type="ORF">RRG08_029643</name>
</gene>
<organism evidence="1 2">
    <name type="scientific">Elysia crispata</name>
    <name type="common">lettuce slug</name>
    <dbReference type="NCBI Taxonomy" id="231223"/>
    <lineage>
        <taxon>Eukaryota</taxon>
        <taxon>Metazoa</taxon>
        <taxon>Spiralia</taxon>
        <taxon>Lophotrochozoa</taxon>
        <taxon>Mollusca</taxon>
        <taxon>Gastropoda</taxon>
        <taxon>Heterobranchia</taxon>
        <taxon>Euthyneura</taxon>
        <taxon>Panpulmonata</taxon>
        <taxon>Sacoglossa</taxon>
        <taxon>Placobranchoidea</taxon>
        <taxon>Plakobranchidae</taxon>
        <taxon>Elysia</taxon>
    </lineage>
</organism>
<protein>
    <submittedName>
        <fullName evidence="1">Uncharacterized protein</fullName>
    </submittedName>
</protein>